<dbReference type="SUPFAM" id="SSF55729">
    <property type="entry name" value="Acyl-CoA N-acyltransferases (Nat)"/>
    <property type="match status" value="1"/>
</dbReference>
<keyword evidence="4" id="KW-0689">Ribosomal protein</keyword>
<evidence type="ECO:0000313" key="4">
    <source>
        <dbReference type="EMBL" id="SDL92978.1"/>
    </source>
</evidence>
<evidence type="ECO:0000256" key="1">
    <source>
        <dbReference type="ARBA" id="ARBA00022679"/>
    </source>
</evidence>
<gene>
    <name evidence="4" type="ORF">SAMN04488568_10386</name>
</gene>
<dbReference type="GO" id="GO:0016747">
    <property type="term" value="F:acyltransferase activity, transferring groups other than amino-acyl groups"/>
    <property type="evidence" value="ECO:0007669"/>
    <property type="project" value="InterPro"/>
</dbReference>
<reference evidence="4 5" key="1">
    <citation type="submission" date="2016-10" db="EMBL/GenBank/DDBJ databases">
        <authorList>
            <person name="de Groot N.N."/>
        </authorList>
    </citation>
    <scope>NUCLEOTIDE SEQUENCE [LARGE SCALE GENOMIC DNA]</scope>
    <source>
        <strain evidence="4 5">DSM 16077</strain>
    </source>
</reference>
<evidence type="ECO:0000256" key="2">
    <source>
        <dbReference type="ARBA" id="ARBA00023315"/>
    </source>
</evidence>
<dbReference type="PROSITE" id="PS51186">
    <property type="entry name" value="GNAT"/>
    <property type="match status" value="1"/>
</dbReference>
<evidence type="ECO:0000259" key="3">
    <source>
        <dbReference type="PROSITE" id="PS51186"/>
    </source>
</evidence>
<proteinExistence type="predicted"/>
<dbReference type="STRING" id="144026.SAMN04488568_10386"/>
<dbReference type="Proteomes" id="UP000199759">
    <property type="component" value="Unassembled WGS sequence"/>
</dbReference>
<accession>A0A1G9P2C9</accession>
<dbReference type="EMBL" id="FNHG01000003">
    <property type="protein sequence ID" value="SDL92978.1"/>
    <property type="molecule type" value="Genomic_DNA"/>
</dbReference>
<protein>
    <submittedName>
        <fullName evidence="4">Ribosomal protein S18 acetylase RimI</fullName>
    </submittedName>
</protein>
<dbReference type="PANTHER" id="PTHR43877:SF2">
    <property type="entry name" value="AMINOALKYLPHOSPHONATE N-ACETYLTRANSFERASE-RELATED"/>
    <property type="match status" value="1"/>
</dbReference>
<dbReference type="Gene3D" id="3.40.630.30">
    <property type="match status" value="1"/>
</dbReference>
<dbReference type="InterPro" id="IPR016181">
    <property type="entry name" value="Acyl_CoA_acyltransferase"/>
</dbReference>
<dbReference type="PANTHER" id="PTHR43877">
    <property type="entry name" value="AMINOALKYLPHOSPHONATE N-ACETYLTRANSFERASE-RELATED-RELATED"/>
    <property type="match status" value="1"/>
</dbReference>
<dbReference type="CDD" id="cd04301">
    <property type="entry name" value="NAT_SF"/>
    <property type="match status" value="1"/>
</dbReference>
<dbReference type="InterPro" id="IPR000182">
    <property type="entry name" value="GNAT_dom"/>
</dbReference>
<feature type="domain" description="N-acetyltransferase" evidence="3">
    <location>
        <begin position="28"/>
        <end position="174"/>
    </location>
</feature>
<keyword evidence="4" id="KW-0687">Ribonucleoprotein</keyword>
<evidence type="ECO:0000313" key="5">
    <source>
        <dbReference type="Proteomes" id="UP000199759"/>
    </source>
</evidence>
<dbReference type="Pfam" id="PF00583">
    <property type="entry name" value="Acetyltransf_1"/>
    <property type="match status" value="1"/>
</dbReference>
<dbReference type="OrthoDB" id="9803233at2"/>
<name>A0A1G9P2C9_9PROT</name>
<dbReference type="GO" id="GO:0005840">
    <property type="term" value="C:ribosome"/>
    <property type="evidence" value="ECO:0007669"/>
    <property type="project" value="UniProtKB-KW"/>
</dbReference>
<sequence>MTPRIDLPRPCDDDLRWRFDCRDAQAVIEVRLAGRDDLDVIDGIEVDSFTADRFARENLRRMLAARKTLFLLARIGGEPAGYLALAFRRGSATSRIYSIAVAPDHRGVGVAQAMLGAATDLTARRGGAKIRLEVRKSNTKAITVYQRAGFHLRGTREAYYEDGEAALLFEAEAPHRSGER</sequence>
<organism evidence="4 5">
    <name type="scientific">Maricaulis salignorans</name>
    <dbReference type="NCBI Taxonomy" id="144026"/>
    <lineage>
        <taxon>Bacteria</taxon>
        <taxon>Pseudomonadati</taxon>
        <taxon>Pseudomonadota</taxon>
        <taxon>Alphaproteobacteria</taxon>
        <taxon>Maricaulales</taxon>
        <taxon>Maricaulaceae</taxon>
        <taxon>Maricaulis</taxon>
    </lineage>
</organism>
<keyword evidence="2" id="KW-0012">Acyltransferase</keyword>
<keyword evidence="5" id="KW-1185">Reference proteome</keyword>
<dbReference type="AlphaFoldDB" id="A0A1G9P2C9"/>
<keyword evidence="1" id="KW-0808">Transferase</keyword>
<dbReference type="RefSeq" id="WP_091767175.1">
    <property type="nucleotide sequence ID" value="NZ_FNHG01000003.1"/>
</dbReference>
<dbReference type="InterPro" id="IPR050832">
    <property type="entry name" value="Bact_Acetyltransf"/>
</dbReference>